<dbReference type="EMBL" id="GL832979">
    <property type="protein sequence ID" value="EGD77705.1"/>
    <property type="molecule type" value="Genomic_DNA"/>
</dbReference>
<feature type="compositionally biased region" description="Acidic residues" evidence="4">
    <location>
        <begin position="1597"/>
        <end position="1608"/>
    </location>
</feature>
<name>F2UKQ6_SALR5</name>
<evidence type="ECO:0000313" key="9">
    <source>
        <dbReference type="Proteomes" id="UP000007799"/>
    </source>
</evidence>
<dbReference type="SUPFAM" id="SSF52172">
    <property type="entry name" value="CheY-like"/>
    <property type="match status" value="1"/>
</dbReference>
<dbReference type="InterPro" id="IPR003661">
    <property type="entry name" value="HisK_dim/P_dom"/>
</dbReference>
<dbReference type="InterPro" id="IPR036097">
    <property type="entry name" value="HisK_dim/P_sf"/>
</dbReference>
<evidence type="ECO:0008006" key="10">
    <source>
        <dbReference type="Google" id="ProtNLM"/>
    </source>
</evidence>
<dbReference type="STRING" id="946362.F2UKQ6"/>
<feature type="compositionally biased region" description="Low complexity" evidence="4">
    <location>
        <begin position="1565"/>
        <end position="1583"/>
    </location>
</feature>
<feature type="region of interest" description="Disordered" evidence="4">
    <location>
        <begin position="36"/>
        <end position="60"/>
    </location>
</feature>
<organism evidence="9">
    <name type="scientific">Salpingoeca rosetta (strain ATCC 50818 / BSB-021)</name>
    <dbReference type="NCBI Taxonomy" id="946362"/>
    <lineage>
        <taxon>Eukaryota</taxon>
        <taxon>Choanoflagellata</taxon>
        <taxon>Craspedida</taxon>
        <taxon>Salpingoecidae</taxon>
        <taxon>Salpingoeca</taxon>
    </lineage>
</organism>
<feature type="region of interest" description="Disordered" evidence="4">
    <location>
        <begin position="1248"/>
        <end position="1312"/>
    </location>
</feature>
<dbReference type="PANTHER" id="PTHR45339:SF1">
    <property type="entry name" value="HYBRID SIGNAL TRANSDUCTION HISTIDINE KINASE J"/>
    <property type="match status" value="1"/>
</dbReference>
<dbReference type="Gene3D" id="3.40.50.2300">
    <property type="match status" value="1"/>
</dbReference>
<dbReference type="InterPro" id="IPR004358">
    <property type="entry name" value="Sig_transdc_His_kin-like_C"/>
</dbReference>
<dbReference type="Pfam" id="PF00512">
    <property type="entry name" value="HisKA"/>
    <property type="match status" value="1"/>
</dbReference>
<dbReference type="PROSITE" id="PS50109">
    <property type="entry name" value="HIS_KIN"/>
    <property type="match status" value="1"/>
</dbReference>
<feature type="compositionally biased region" description="Low complexity" evidence="4">
    <location>
        <begin position="36"/>
        <end position="49"/>
    </location>
</feature>
<dbReference type="Gene3D" id="1.10.287.130">
    <property type="match status" value="1"/>
</dbReference>
<dbReference type="InterPro" id="IPR036890">
    <property type="entry name" value="HATPase_C_sf"/>
</dbReference>
<keyword evidence="5" id="KW-0472">Membrane</keyword>
<feature type="compositionally biased region" description="Basic residues" evidence="4">
    <location>
        <begin position="1255"/>
        <end position="1271"/>
    </location>
</feature>
<dbReference type="KEGG" id="sre:PTSG_08798"/>
<dbReference type="SMART" id="SM00387">
    <property type="entry name" value="HATPase_c"/>
    <property type="match status" value="1"/>
</dbReference>
<evidence type="ECO:0000256" key="4">
    <source>
        <dbReference type="SAM" id="MobiDB-lite"/>
    </source>
</evidence>
<feature type="region of interest" description="Disordered" evidence="4">
    <location>
        <begin position="303"/>
        <end position="372"/>
    </location>
</feature>
<feature type="compositionally biased region" description="Acidic residues" evidence="4">
    <location>
        <begin position="337"/>
        <end position="364"/>
    </location>
</feature>
<feature type="region of interest" description="Disordered" evidence="4">
    <location>
        <begin position="1721"/>
        <end position="1796"/>
    </location>
</feature>
<feature type="region of interest" description="Disordered" evidence="4">
    <location>
        <begin position="86"/>
        <end position="153"/>
    </location>
</feature>
<feature type="domain" description="Response regulatory" evidence="7">
    <location>
        <begin position="1318"/>
        <end position="1438"/>
    </location>
</feature>
<feature type="compositionally biased region" description="Basic and acidic residues" evidence="4">
    <location>
        <begin position="1833"/>
        <end position="1846"/>
    </location>
</feature>
<keyword evidence="1 3" id="KW-0597">Phosphoprotein</keyword>
<dbReference type="InterPro" id="IPR011006">
    <property type="entry name" value="CheY-like_superfamily"/>
</dbReference>
<dbReference type="SMART" id="SM00388">
    <property type="entry name" value="HisKA"/>
    <property type="match status" value="1"/>
</dbReference>
<feature type="compositionally biased region" description="Low complexity" evidence="4">
    <location>
        <begin position="322"/>
        <end position="336"/>
    </location>
</feature>
<dbReference type="CDD" id="cd16922">
    <property type="entry name" value="HATPase_EvgS-ArcB-TorS-like"/>
    <property type="match status" value="1"/>
</dbReference>
<feature type="region of interest" description="Disordered" evidence="4">
    <location>
        <begin position="1473"/>
        <end position="1521"/>
    </location>
</feature>
<evidence type="ECO:0000256" key="1">
    <source>
        <dbReference type="ARBA" id="ARBA00022553"/>
    </source>
</evidence>
<reference evidence="8" key="1">
    <citation type="submission" date="2009-08" db="EMBL/GenBank/DDBJ databases">
        <title>Annotation of Salpingoeca rosetta.</title>
        <authorList>
            <consortium name="The Broad Institute Genome Sequencing Platform"/>
            <person name="Russ C."/>
            <person name="Cuomo C."/>
            <person name="Burger G."/>
            <person name="Gray M.W."/>
            <person name="Holland P.W.H."/>
            <person name="King N."/>
            <person name="Lang F.B.F."/>
            <person name="Roger A.J."/>
            <person name="Ruiz-Trillo I."/>
            <person name="Young S.K."/>
            <person name="Zeng Q."/>
            <person name="Gargeya S."/>
            <person name="Alvarado L."/>
            <person name="Berlin A."/>
            <person name="Chapman S.B."/>
            <person name="Chen Z."/>
            <person name="Freedman E."/>
            <person name="Gellesch M."/>
            <person name="Goldberg J."/>
            <person name="Griggs A."/>
            <person name="Gujja S."/>
            <person name="Heilman E."/>
            <person name="Heiman D."/>
            <person name="Howarth C."/>
            <person name="Mehta T."/>
            <person name="Neiman D."/>
            <person name="Pearson M."/>
            <person name="Roberts A."/>
            <person name="Saif S."/>
            <person name="Shea T."/>
            <person name="Shenoy N."/>
            <person name="Sisk P."/>
            <person name="Stolte C."/>
            <person name="Sykes S."/>
            <person name="White J."/>
            <person name="Yandava C."/>
            <person name="Haas B."/>
            <person name="Nusbaum C."/>
            <person name="Birren B."/>
        </authorList>
    </citation>
    <scope>NUCLEOTIDE SEQUENCE [LARGE SCALE GENOMIC DNA]</scope>
    <source>
        <strain evidence="8">ATCC 50818</strain>
    </source>
</reference>
<dbReference type="PRINTS" id="PR00344">
    <property type="entry name" value="BCTRLSENSOR"/>
</dbReference>
<feature type="domain" description="Histidine kinase" evidence="6">
    <location>
        <begin position="888"/>
        <end position="1126"/>
    </location>
</feature>
<dbReference type="SMR" id="F2UKQ6"/>
<dbReference type="SUPFAM" id="SSF47384">
    <property type="entry name" value="Homodimeric domain of signal transducing histidine kinase"/>
    <property type="match status" value="1"/>
</dbReference>
<accession>F2UKQ6</accession>
<dbReference type="SUPFAM" id="SSF55874">
    <property type="entry name" value="ATPase domain of HSP90 chaperone/DNA topoisomerase II/histidine kinase"/>
    <property type="match status" value="1"/>
</dbReference>
<keyword evidence="5" id="KW-1133">Transmembrane helix</keyword>
<proteinExistence type="predicted"/>
<feature type="compositionally biased region" description="Low complexity" evidence="4">
    <location>
        <begin position="1743"/>
        <end position="1761"/>
    </location>
</feature>
<dbReference type="PANTHER" id="PTHR45339">
    <property type="entry name" value="HYBRID SIGNAL TRANSDUCTION HISTIDINE KINASE J"/>
    <property type="match status" value="1"/>
</dbReference>
<keyword evidence="9" id="KW-1185">Reference proteome</keyword>
<feature type="compositionally biased region" description="Polar residues" evidence="4">
    <location>
        <begin position="306"/>
        <end position="315"/>
    </location>
</feature>
<dbReference type="InterPro" id="IPR001789">
    <property type="entry name" value="Sig_transdc_resp-reg_receiver"/>
</dbReference>
<feature type="compositionally biased region" description="Low complexity" evidence="4">
    <location>
        <begin position="198"/>
        <end position="227"/>
    </location>
</feature>
<feature type="region of interest" description="Disordered" evidence="4">
    <location>
        <begin position="198"/>
        <end position="241"/>
    </location>
</feature>
<feature type="compositionally biased region" description="Low complexity" evidence="4">
    <location>
        <begin position="1538"/>
        <end position="1548"/>
    </location>
</feature>
<evidence type="ECO:0000256" key="2">
    <source>
        <dbReference type="ARBA" id="ARBA00023012"/>
    </source>
</evidence>
<feature type="compositionally biased region" description="Polar residues" evidence="4">
    <location>
        <begin position="50"/>
        <end position="60"/>
    </location>
</feature>
<dbReference type="Proteomes" id="UP000007799">
    <property type="component" value="Unassembled WGS sequence"/>
</dbReference>
<feature type="transmembrane region" description="Helical" evidence="5">
    <location>
        <begin position="831"/>
        <end position="852"/>
    </location>
</feature>
<sequence>MPPERNVTQMYNVSCPLPFFIQVPLPLPNATATTATATQTAQTTPAAANMSSTFSTTASDPGTMQRFQVLAIANYTRCAATVMSVTTLPPSSPPPSAASSTTTTTTTAAHGTSSVPSSRVPAGTSGNDTSHASSTTANPWTGDSTGGTGSGWDHLTNTNVVSVVCDGYGDLLRSTPGLECSVNTTSLLLTCTLDDGSGPAQTRNATATTATPALHTAAAPTTAPTATGSYSNSSSTAAPPDAQDGRAIVFEHRLNVTTQVEGDLVCVPGDDGVGPSTVMPPTTSAPAVTRNVLIVVPAPPTPAEQYVSQNTQEATGSRHGDSAQSQEATDQQQEAEQGPDDDDDDDNEEEDDENDDEEEEEEENGIGSGLGPQLEQAELMLELTAMLPERAPRPCSLVPFIDTRVRAGVPTAEDVEWADDVVVFASSSPSRMPESYPLLDAIDRYNVSSPSSLYVVDDNVWSLGPRFHSQAHFVLPTLPQSASLLSSVMGHFEFTRIVLVTETDLMFLREELLRVVAAERAFNITHTVTADVSDAQIRNTLRDYARDAEGSVFVFLLSAPQATRALRIAASIDFGRARIFWIGDAAAYMANLKLTDDFLPDLFTVFPSVSYPVPSPSLSAIGDLFYLWHNITFPQPPATRSQRAYPFPGAREEELLLEQMDGIPVRLAETGTFYAVPLNPPSLESVRQSVSPKLQTRIQRTSKRLRELSGRDGFISPLALFTVDLMHLIIHNAVVVRYLYPGSTPSHSTADYVGATGLMSFSADSGERSLVWYSGALFLDSGGVELVLKFSTGGQSITVTDTLDELPTPDQNNGTVCTQVRSVCPACNRSVIIPVVAGVLSFLAIVAVILYCGRQRVGLSLLEKTRRAEHFAQLARHDAEVKANFLANMSHEIRTPLHAILSMGRLLLENRQSDKHVDPQDLEDLNQLIKSSETLQALVNDVLFISKMQTSSFSLQNKTFDVCALVEDITQLLALRWDPQNVECVSKLHLPEFNYTIEADPLRLRQVLTNLSTNAMKFTEEGHVVLSCSLIELHPNDDYASPEGKRIPHLLFEVSDTGEGMTDATMYNLFERFFQGHMSISKATGGAGLGLAIAAELVSIMGGTIGVWSDGEGFGSTFWFTLPISYQRPQLASRKVAVDDGFGEDMSAPVARVAYEDSRSFIQDIAHVPLPSIIVQTVQSQLSNQLVLMCSPNRGVAQRDITATFLRQCKHFSLLNKPVKRESLWKALLGIDEVKDVDQLTAAIDRTHSQFSASQRRHRPSSPSRSRRRKVAVTPTNASEQQDLQEHQKSGSVPQPVTAHHEHAAKQQQQQQASSTARILLVEDNEVNIKIARRFLAWAGYTHVDLATDGLDGVHQFKNNNYDLVLMDCQMPNCDGFQATNMIRSYEAKEGLAATTIVAMTAYSMPEDQAKCIAEGMNDYISKPFTKERLRDVIRQWLSTRHDPTLHDTTTHDPTPAPLPDVLASNATQLTALTKGATAPKSTAKTWTETRFAAGGDGGDGDFNARNTCGQSSEDDDDAGSTRMLLNASSLSSIHSMQQPQQQQQWQQRRSSSHGDGVRAMAEQPPSSASRSSPSSSSTSSTSIMVRMNGGRGHHDDDDDDDDDDDSNSNDRDDAPEVLSTATIPPPTTAPATAAATSSSSHPGPRRHNAAAATNDDDDGSRCHGDGDGGDGSGGDSDSEQPGELLSVRGQACASFRPPPPPTMTFTALPMFSALSPARTQALKTGNGGGGVRCSGGHQNSEQQQQQQQRRQQQQQQPRQRQQAEDVGEECHADDGTTTAEQTLPPPPPTSSLSSAATATTATIPLPLIDFSIPTGSATTKTPPLMNGGGESRQQRERESAEDQLHHHQRPPPGTVLVLQSLRGHGDGSGDGEALLDEVTV</sequence>
<feature type="compositionally biased region" description="Low complexity" evidence="4">
    <location>
        <begin position="97"/>
        <end position="114"/>
    </location>
</feature>
<evidence type="ECO:0000259" key="6">
    <source>
        <dbReference type="PROSITE" id="PS50109"/>
    </source>
</evidence>
<protein>
    <recommendedName>
        <fullName evidence="10">Histidine kinase</fullName>
    </recommendedName>
</protein>
<evidence type="ECO:0000259" key="7">
    <source>
        <dbReference type="PROSITE" id="PS50110"/>
    </source>
</evidence>
<dbReference type="GO" id="GO:0000155">
    <property type="term" value="F:phosphorelay sensor kinase activity"/>
    <property type="evidence" value="ECO:0007669"/>
    <property type="project" value="InterPro"/>
</dbReference>
<evidence type="ECO:0000313" key="8">
    <source>
        <dbReference type="EMBL" id="EGD77705.1"/>
    </source>
</evidence>
<dbReference type="eggNOG" id="KOG0519">
    <property type="taxonomic scope" value="Eukaryota"/>
</dbReference>
<dbReference type="InterPro" id="IPR003594">
    <property type="entry name" value="HATPase_dom"/>
</dbReference>
<feature type="region of interest" description="Disordered" evidence="4">
    <location>
        <begin position="1533"/>
        <end position="1707"/>
    </location>
</feature>
<evidence type="ECO:0000256" key="5">
    <source>
        <dbReference type="SAM" id="Phobius"/>
    </source>
</evidence>
<dbReference type="OrthoDB" id="10266508at2759"/>
<feature type="region of interest" description="Disordered" evidence="4">
    <location>
        <begin position="1813"/>
        <end position="1881"/>
    </location>
</feature>
<feature type="compositionally biased region" description="Low complexity" evidence="4">
    <location>
        <begin position="1630"/>
        <end position="1643"/>
    </location>
</feature>
<dbReference type="InterPro" id="IPR005467">
    <property type="entry name" value="His_kinase_dom"/>
</dbReference>
<dbReference type="Gene3D" id="3.30.565.10">
    <property type="entry name" value="Histidine kinase-like ATPase, C-terminal domain"/>
    <property type="match status" value="1"/>
</dbReference>
<dbReference type="PROSITE" id="PS50110">
    <property type="entry name" value="RESPONSE_REGULATORY"/>
    <property type="match status" value="1"/>
</dbReference>
<feature type="compositionally biased region" description="Polar residues" evidence="4">
    <location>
        <begin position="124"/>
        <end position="139"/>
    </location>
</feature>
<dbReference type="RefSeq" id="XP_004990181.1">
    <property type="nucleotide sequence ID" value="XM_004990124.1"/>
</dbReference>
<feature type="compositionally biased region" description="Polar residues" evidence="4">
    <location>
        <begin position="1480"/>
        <end position="1489"/>
    </location>
</feature>
<dbReference type="InParanoid" id="F2UKQ6"/>
<feature type="compositionally biased region" description="Polar residues" evidence="4">
    <location>
        <begin position="228"/>
        <end position="237"/>
    </location>
</feature>
<gene>
    <name evidence="8" type="ORF">PTSG_08798</name>
</gene>
<dbReference type="GeneID" id="16070734"/>
<dbReference type="CDD" id="cd17546">
    <property type="entry name" value="REC_hyHK_CKI1_RcsC-like"/>
    <property type="match status" value="1"/>
</dbReference>
<evidence type="ECO:0000256" key="3">
    <source>
        <dbReference type="PROSITE-ProRule" id="PRU00169"/>
    </source>
</evidence>
<keyword evidence="2" id="KW-0902">Two-component regulatory system</keyword>
<feature type="modified residue" description="4-aspartylphosphate" evidence="3">
    <location>
        <position position="1368"/>
    </location>
</feature>
<dbReference type="SMART" id="SM00448">
    <property type="entry name" value="REC"/>
    <property type="match status" value="1"/>
</dbReference>
<dbReference type="CDD" id="cd00082">
    <property type="entry name" value="HisKA"/>
    <property type="match status" value="1"/>
</dbReference>
<dbReference type="Pfam" id="PF00072">
    <property type="entry name" value="Response_reg"/>
    <property type="match status" value="1"/>
</dbReference>
<dbReference type="Pfam" id="PF02518">
    <property type="entry name" value="HATPase_c"/>
    <property type="match status" value="1"/>
</dbReference>
<keyword evidence="5" id="KW-0812">Transmembrane</keyword>